<dbReference type="Gene3D" id="3.40.50.300">
    <property type="entry name" value="P-loop containing nucleotide triphosphate hydrolases"/>
    <property type="match status" value="1"/>
</dbReference>
<evidence type="ECO:0000256" key="6">
    <source>
        <dbReference type="ARBA" id="ARBA00022840"/>
    </source>
</evidence>
<dbReference type="Proteomes" id="UP001205890">
    <property type="component" value="Unassembled WGS sequence"/>
</dbReference>
<evidence type="ECO:0000313" key="9">
    <source>
        <dbReference type="EMBL" id="MCP8939420.1"/>
    </source>
</evidence>
<evidence type="ECO:0000256" key="5">
    <source>
        <dbReference type="ARBA" id="ARBA00022741"/>
    </source>
</evidence>
<keyword evidence="3" id="KW-0813">Transport</keyword>
<accession>A0ABT1LD46</accession>
<dbReference type="InterPro" id="IPR017871">
    <property type="entry name" value="ABC_transporter-like_CS"/>
</dbReference>
<proteinExistence type="inferred from homology"/>
<dbReference type="InterPro" id="IPR050388">
    <property type="entry name" value="ABC_Ni/Peptide_Import"/>
</dbReference>
<dbReference type="SMART" id="SM00382">
    <property type="entry name" value="AAA"/>
    <property type="match status" value="1"/>
</dbReference>
<keyword evidence="7" id="KW-0472">Membrane</keyword>
<dbReference type="PROSITE" id="PS50893">
    <property type="entry name" value="ABC_TRANSPORTER_2"/>
    <property type="match status" value="1"/>
</dbReference>
<dbReference type="PANTHER" id="PTHR43297:SF2">
    <property type="entry name" value="DIPEPTIDE TRANSPORT ATP-BINDING PROTEIN DPPD"/>
    <property type="match status" value="1"/>
</dbReference>
<dbReference type="SUPFAM" id="SSF52540">
    <property type="entry name" value="P-loop containing nucleoside triphosphate hydrolases"/>
    <property type="match status" value="1"/>
</dbReference>
<dbReference type="Pfam" id="PF08352">
    <property type="entry name" value="oligo_HPY"/>
    <property type="match status" value="1"/>
</dbReference>
<feature type="domain" description="ABC transporter" evidence="8">
    <location>
        <begin position="10"/>
        <end position="259"/>
    </location>
</feature>
<dbReference type="NCBIfam" id="TIGR01727">
    <property type="entry name" value="oligo_HPY"/>
    <property type="match status" value="1"/>
</dbReference>
<comment type="caution">
    <text evidence="9">The sequence shown here is derived from an EMBL/GenBank/DDBJ whole genome shotgun (WGS) entry which is preliminary data.</text>
</comment>
<evidence type="ECO:0000259" key="8">
    <source>
        <dbReference type="PROSITE" id="PS50893"/>
    </source>
</evidence>
<dbReference type="EMBL" id="JANCLU010000011">
    <property type="protein sequence ID" value="MCP8939420.1"/>
    <property type="molecule type" value="Genomic_DNA"/>
</dbReference>
<dbReference type="InterPro" id="IPR013563">
    <property type="entry name" value="Oligopep_ABC_C"/>
</dbReference>
<keyword evidence="10" id="KW-1185">Reference proteome</keyword>
<dbReference type="InterPro" id="IPR027417">
    <property type="entry name" value="P-loop_NTPase"/>
</dbReference>
<evidence type="ECO:0000256" key="7">
    <source>
        <dbReference type="ARBA" id="ARBA00023136"/>
    </source>
</evidence>
<keyword evidence="6 9" id="KW-0067">ATP-binding</keyword>
<evidence type="ECO:0000256" key="3">
    <source>
        <dbReference type="ARBA" id="ARBA00022448"/>
    </source>
</evidence>
<evidence type="ECO:0000256" key="2">
    <source>
        <dbReference type="ARBA" id="ARBA00005417"/>
    </source>
</evidence>
<organism evidence="9 10">
    <name type="scientific">Alsobacter ponti</name>
    <dbReference type="NCBI Taxonomy" id="2962936"/>
    <lineage>
        <taxon>Bacteria</taxon>
        <taxon>Pseudomonadati</taxon>
        <taxon>Pseudomonadota</taxon>
        <taxon>Alphaproteobacteria</taxon>
        <taxon>Hyphomicrobiales</taxon>
        <taxon>Alsobacteraceae</taxon>
        <taxon>Alsobacter</taxon>
    </lineage>
</organism>
<keyword evidence="5" id="KW-0547">Nucleotide-binding</keyword>
<dbReference type="InterPro" id="IPR003439">
    <property type="entry name" value="ABC_transporter-like_ATP-bd"/>
</dbReference>
<dbReference type="CDD" id="cd03257">
    <property type="entry name" value="ABC_NikE_OppD_transporters"/>
    <property type="match status" value="1"/>
</dbReference>
<name>A0ABT1LD46_9HYPH</name>
<dbReference type="PROSITE" id="PS00211">
    <property type="entry name" value="ABC_TRANSPORTER_1"/>
    <property type="match status" value="1"/>
</dbReference>
<evidence type="ECO:0000256" key="4">
    <source>
        <dbReference type="ARBA" id="ARBA00022475"/>
    </source>
</evidence>
<sequence>MSARLTEPVLRVDNLGVRFDTPRGAVNAVSGVSLTVGAGEVLGLVGESGSGKSVTLRALMRLLRRNATASGRVIWRGEDLLAAPERRLREVRGREIAMIFQEPMTALNPVLTIAQQIDESLVAHRNLDERARRARAVELLDLVGIPSASVRLDNYPHEFSGGMRQRAMIAIALAAEPSLLLADEPTTALDVTIQDQILKLLLGLVADLGMAMILVTHDLGVVAETCDRVCVMYAGRVVESGPVSAVFASPRHAYTHALLRSMPSGEAARQPLTPIQGQPPRLDRPIVGCAFAPRCAFVMDACRAATPPLMLVGEGREAACLAADRLAALETVA</sequence>
<dbReference type="GO" id="GO:0005524">
    <property type="term" value="F:ATP binding"/>
    <property type="evidence" value="ECO:0007669"/>
    <property type="project" value="UniProtKB-KW"/>
</dbReference>
<keyword evidence="4" id="KW-1003">Cell membrane</keyword>
<gene>
    <name evidence="9" type="ORF">NK718_12920</name>
</gene>
<evidence type="ECO:0000313" key="10">
    <source>
        <dbReference type="Proteomes" id="UP001205890"/>
    </source>
</evidence>
<comment type="subcellular location">
    <subcellularLocation>
        <location evidence="1">Cell inner membrane</location>
        <topology evidence="1">Peripheral membrane protein</topology>
    </subcellularLocation>
</comment>
<comment type="similarity">
    <text evidence="2">Belongs to the ABC transporter superfamily.</text>
</comment>
<reference evidence="9 10" key="1">
    <citation type="submission" date="2022-07" db="EMBL/GenBank/DDBJ databases">
        <authorList>
            <person name="Li W.-J."/>
            <person name="Deng Q.-Q."/>
        </authorList>
    </citation>
    <scope>NUCLEOTIDE SEQUENCE [LARGE SCALE GENOMIC DNA]</scope>
    <source>
        <strain evidence="9 10">SYSU M60028</strain>
    </source>
</reference>
<dbReference type="PANTHER" id="PTHR43297">
    <property type="entry name" value="OLIGOPEPTIDE TRANSPORT ATP-BINDING PROTEIN APPD"/>
    <property type="match status" value="1"/>
</dbReference>
<protein>
    <submittedName>
        <fullName evidence="9">ABC transporter ATP-binding protein</fullName>
    </submittedName>
</protein>
<evidence type="ECO:0000256" key="1">
    <source>
        <dbReference type="ARBA" id="ARBA00004417"/>
    </source>
</evidence>
<dbReference type="RefSeq" id="WP_254742855.1">
    <property type="nucleotide sequence ID" value="NZ_JANCLU010000011.1"/>
</dbReference>
<dbReference type="InterPro" id="IPR003593">
    <property type="entry name" value="AAA+_ATPase"/>
</dbReference>
<dbReference type="Pfam" id="PF00005">
    <property type="entry name" value="ABC_tran"/>
    <property type="match status" value="1"/>
</dbReference>